<evidence type="ECO:0000256" key="3">
    <source>
        <dbReference type="ARBA" id="ARBA00022490"/>
    </source>
</evidence>
<dbReference type="AlphaFoldDB" id="A0A2W1JK55"/>
<dbReference type="GO" id="GO:0009432">
    <property type="term" value="P:SOS response"/>
    <property type="evidence" value="ECO:0007669"/>
    <property type="project" value="TreeGrafter"/>
</dbReference>
<dbReference type="GO" id="GO:0006261">
    <property type="term" value="P:DNA-templated DNA replication"/>
    <property type="evidence" value="ECO:0007669"/>
    <property type="project" value="UniProtKB-UniRule"/>
</dbReference>
<comment type="function">
    <text evidence="14">Poorly processive, error-prone DNA polymerase involved in untargeted mutagenesis. Copies undamaged DNA at stalled replication forks, which arise in vivo from mismatched or misaligned primer ends. These misaligned primers can be extended by PolIV. Exhibits no 3'-5' exonuclease (proofreading) activity. May be involved in translesional synthesis, in conjunction with the beta clamp from PolIII.</text>
</comment>
<dbReference type="InterPro" id="IPR024728">
    <property type="entry name" value="PolY_HhH_motif"/>
</dbReference>
<accession>A0A2W1JK55</accession>
<dbReference type="InterPro" id="IPR050116">
    <property type="entry name" value="DNA_polymerase-Y"/>
</dbReference>
<name>A0A2W1JK55_9CYAN</name>
<keyword evidence="3 14" id="KW-0963">Cytoplasm</keyword>
<keyword evidence="9 14" id="KW-0460">Magnesium</keyword>
<keyword evidence="5 14" id="KW-0548">Nucleotidyltransferase</keyword>
<evidence type="ECO:0000256" key="2">
    <source>
        <dbReference type="ARBA" id="ARBA00022457"/>
    </source>
</evidence>
<feature type="domain" description="UmuC" evidence="15">
    <location>
        <begin position="6"/>
        <end position="187"/>
    </location>
</feature>
<evidence type="ECO:0000256" key="11">
    <source>
        <dbReference type="ARBA" id="ARBA00023125"/>
    </source>
</evidence>
<comment type="catalytic activity">
    <reaction evidence="13 14">
        <text>DNA(n) + a 2'-deoxyribonucleoside 5'-triphosphate = DNA(n+1) + diphosphate</text>
        <dbReference type="Rhea" id="RHEA:22508"/>
        <dbReference type="Rhea" id="RHEA-COMP:17339"/>
        <dbReference type="Rhea" id="RHEA-COMP:17340"/>
        <dbReference type="ChEBI" id="CHEBI:33019"/>
        <dbReference type="ChEBI" id="CHEBI:61560"/>
        <dbReference type="ChEBI" id="CHEBI:173112"/>
        <dbReference type="EC" id="2.7.7.7"/>
    </reaction>
</comment>
<evidence type="ECO:0000256" key="14">
    <source>
        <dbReference type="HAMAP-Rule" id="MF_01113"/>
    </source>
</evidence>
<feature type="binding site" evidence="14">
    <location>
        <position position="10"/>
    </location>
    <ligand>
        <name>Mg(2+)</name>
        <dbReference type="ChEBI" id="CHEBI:18420"/>
    </ligand>
</feature>
<keyword evidence="4 14" id="KW-0808">Transferase</keyword>
<dbReference type="InterPro" id="IPR043502">
    <property type="entry name" value="DNA/RNA_pol_sf"/>
</dbReference>
<dbReference type="GO" id="GO:0000287">
    <property type="term" value="F:magnesium ion binding"/>
    <property type="evidence" value="ECO:0007669"/>
    <property type="project" value="UniProtKB-UniRule"/>
</dbReference>
<gene>
    <name evidence="16" type="primary">dinB_1</name>
    <name evidence="14" type="synonym">dinB</name>
    <name evidence="16" type="ORF">C1752_01636</name>
</gene>
<dbReference type="GO" id="GO:0003684">
    <property type="term" value="F:damaged DNA binding"/>
    <property type="evidence" value="ECO:0007669"/>
    <property type="project" value="InterPro"/>
</dbReference>
<feature type="site" description="Substrate discrimination" evidence="14">
    <location>
        <position position="15"/>
    </location>
</feature>
<dbReference type="EC" id="2.7.7.7" evidence="14"/>
<dbReference type="GO" id="GO:0006281">
    <property type="term" value="P:DNA repair"/>
    <property type="evidence" value="ECO:0007669"/>
    <property type="project" value="UniProtKB-UniRule"/>
</dbReference>
<keyword evidence="6 14" id="KW-0235">DNA replication</keyword>
<evidence type="ECO:0000256" key="13">
    <source>
        <dbReference type="ARBA" id="ARBA00049244"/>
    </source>
</evidence>
<comment type="cofactor">
    <cofactor evidence="14">
        <name>Mg(2+)</name>
        <dbReference type="ChEBI" id="CHEBI:18420"/>
    </cofactor>
    <text evidence="14">Binds 2 magnesium ions per subunit.</text>
</comment>
<dbReference type="OrthoDB" id="9808813at2"/>
<keyword evidence="17" id="KW-1185">Reference proteome</keyword>
<dbReference type="CDD" id="cd03586">
    <property type="entry name" value="PolY_Pol_IV_kappa"/>
    <property type="match status" value="1"/>
</dbReference>
<dbReference type="InterPro" id="IPR036775">
    <property type="entry name" value="DNA_pol_Y-fam_lit_finger_sf"/>
</dbReference>
<evidence type="ECO:0000256" key="1">
    <source>
        <dbReference type="ARBA" id="ARBA00010945"/>
    </source>
</evidence>
<protein>
    <recommendedName>
        <fullName evidence="14">DNA polymerase IV</fullName>
        <shortName evidence="14">Pol IV</shortName>
        <ecNumber evidence="14">2.7.7.7</ecNumber>
    </recommendedName>
</protein>
<dbReference type="GO" id="GO:0003887">
    <property type="term" value="F:DNA-directed DNA polymerase activity"/>
    <property type="evidence" value="ECO:0007669"/>
    <property type="project" value="UniProtKB-UniRule"/>
</dbReference>
<proteinExistence type="inferred from homology"/>
<dbReference type="FunFam" id="1.10.150.20:FF:000019">
    <property type="entry name" value="DNA polymerase IV"/>
    <property type="match status" value="1"/>
</dbReference>
<dbReference type="RefSeq" id="WP_110985606.1">
    <property type="nucleotide sequence ID" value="NZ_CAWNWM010000004.1"/>
</dbReference>
<evidence type="ECO:0000256" key="6">
    <source>
        <dbReference type="ARBA" id="ARBA00022705"/>
    </source>
</evidence>
<dbReference type="Pfam" id="PF00817">
    <property type="entry name" value="IMS"/>
    <property type="match status" value="1"/>
</dbReference>
<dbReference type="GO" id="GO:0005829">
    <property type="term" value="C:cytosol"/>
    <property type="evidence" value="ECO:0007669"/>
    <property type="project" value="TreeGrafter"/>
</dbReference>
<dbReference type="GO" id="GO:0042276">
    <property type="term" value="P:error-prone translesion synthesis"/>
    <property type="evidence" value="ECO:0007669"/>
    <property type="project" value="TreeGrafter"/>
</dbReference>
<comment type="similarity">
    <text evidence="1 14">Belongs to the DNA polymerase type-Y family.</text>
</comment>
<keyword evidence="8 14" id="KW-0227">DNA damage</keyword>
<sequence>MTLRKILHIDMDAFFASVEQRDNVALRGKPVVVGGRPEQRGAVAAASYEARRYGIHSAMPSRTAALRCKDLMFVRPRFEVYRQVSGQIRAIFREYTDLVEPVSLDEAYLDVTTNKLEIRSAIEIAHRIKRRIYSQTQLTASAGVSINKFLAKMASDLDKPDGLSLIPPDQAQAFVSDLPIAKFHGIGKVTAGKMHELGIQSGQDLLRWSEANLVAQFGKVGHYYYRIARADDQRAVNPNRIRRSIGAERSFLTDLTEPEQMVRELDAIATLLQQRLAENQRSGTTLTLKIKYASYQQITRSRTLSEPLDDIEAIRQLAHELLRTHLDPEQSVRLLGLTVSNLSSAQNGPQQLSLQL</sequence>
<dbReference type="InterPro" id="IPR001126">
    <property type="entry name" value="UmuC"/>
</dbReference>
<comment type="caution">
    <text evidence="16">The sequence shown here is derived from an EMBL/GenBank/DDBJ whole genome shotgun (WGS) entry which is preliminary data.</text>
</comment>
<evidence type="ECO:0000256" key="10">
    <source>
        <dbReference type="ARBA" id="ARBA00022932"/>
    </source>
</evidence>
<evidence type="ECO:0000313" key="16">
    <source>
        <dbReference type="EMBL" id="PZD73800.1"/>
    </source>
</evidence>
<comment type="subunit">
    <text evidence="14">Monomer.</text>
</comment>
<feature type="active site" evidence="14">
    <location>
        <position position="106"/>
    </location>
</feature>
<evidence type="ECO:0000256" key="5">
    <source>
        <dbReference type="ARBA" id="ARBA00022695"/>
    </source>
</evidence>
<comment type="subcellular location">
    <subcellularLocation>
        <location evidence="14">Cytoplasm</location>
    </subcellularLocation>
</comment>
<dbReference type="InterPro" id="IPR022880">
    <property type="entry name" value="DNApol_IV"/>
</dbReference>
<dbReference type="Pfam" id="PF11799">
    <property type="entry name" value="IMS_C"/>
    <property type="match status" value="1"/>
</dbReference>
<keyword evidence="12 14" id="KW-0234">DNA repair</keyword>
<keyword evidence="7 14" id="KW-0479">Metal-binding</keyword>
<evidence type="ECO:0000256" key="8">
    <source>
        <dbReference type="ARBA" id="ARBA00022763"/>
    </source>
</evidence>
<evidence type="ECO:0000259" key="15">
    <source>
        <dbReference type="PROSITE" id="PS50173"/>
    </source>
</evidence>
<keyword evidence="11 14" id="KW-0238">DNA-binding</keyword>
<evidence type="ECO:0000256" key="4">
    <source>
        <dbReference type="ARBA" id="ARBA00022679"/>
    </source>
</evidence>
<dbReference type="Proteomes" id="UP000248857">
    <property type="component" value="Unassembled WGS sequence"/>
</dbReference>
<dbReference type="PANTHER" id="PTHR11076">
    <property type="entry name" value="DNA REPAIR POLYMERASE UMUC / TRANSFERASE FAMILY MEMBER"/>
    <property type="match status" value="1"/>
</dbReference>
<dbReference type="Gene3D" id="1.10.150.20">
    <property type="entry name" value="5' to 3' exonuclease, C-terminal subdomain"/>
    <property type="match status" value="1"/>
</dbReference>
<dbReference type="HAMAP" id="MF_01113">
    <property type="entry name" value="DNApol_IV"/>
    <property type="match status" value="1"/>
</dbReference>
<evidence type="ECO:0000256" key="9">
    <source>
        <dbReference type="ARBA" id="ARBA00022842"/>
    </source>
</evidence>
<dbReference type="EMBL" id="PQWO01000004">
    <property type="protein sequence ID" value="PZD73800.1"/>
    <property type="molecule type" value="Genomic_DNA"/>
</dbReference>
<dbReference type="Gene3D" id="3.30.1490.100">
    <property type="entry name" value="DNA polymerase, Y-family, little finger domain"/>
    <property type="match status" value="1"/>
</dbReference>
<dbReference type="SUPFAM" id="SSF100879">
    <property type="entry name" value="Lesion bypass DNA polymerase (Y-family), little finger domain"/>
    <property type="match status" value="1"/>
</dbReference>
<feature type="binding site" evidence="14">
    <location>
        <position position="105"/>
    </location>
    <ligand>
        <name>Mg(2+)</name>
        <dbReference type="ChEBI" id="CHEBI:18420"/>
    </ligand>
</feature>
<evidence type="ECO:0000256" key="7">
    <source>
        <dbReference type="ARBA" id="ARBA00022723"/>
    </source>
</evidence>
<organism evidence="16 17">
    <name type="scientific">Acaryochloris thomasi RCC1774</name>
    <dbReference type="NCBI Taxonomy" id="1764569"/>
    <lineage>
        <taxon>Bacteria</taxon>
        <taxon>Bacillati</taxon>
        <taxon>Cyanobacteriota</taxon>
        <taxon>Cyanophyceae</taxon>
        <taxon>Acaryochloridales</taxon>
        <taxon>Acaryochloridaceae</taxon>
        <taxon>Acaryochloris</taxon>
        <taxon>Acaryochloris thomasi</taxon>
    </lineage>
</organism>
<keyword evidence="10 14" id="KW-0239">DNA-directed DNA polymerase</keyword>
<evidence type="ECO:0000256" key="12">
    <source>
        <dbReference type="ARBA" id="ARBA00023204"/>
    </source>
</evidence>
<dbReference type="SUPFAM" id="SSF56672">
    <property type="entry name" value="DNA/RNA polymerases"/>
    <property type="match status" value="1"/>
</dbReference>
<keyword evidence="2 14" id="KW-0515">Mutator protein</keyword>
<reference evidence="16 17" key="1">
    <citation type="journal article" date="2018" name="Sci. Rep.">
        <title>A novel species of the marine cyanobacterium Acaryochloris with a unique pigment content and lifestyle.</title>
        <authorList>
            <person name="Partensky F."/>
            <person name="Six C."/>
            <person name="Ratin M."/>
            <person name="Garczarek L."/>
            <person name="Vaulot D."/>
            <person name="Probert I."/>
            <person name="Calteau A."/>
            <person name="Gourvil P."/>
            <person name="Marie D."/>
            <person name="Grebert T."/>
            <person name="Bouchier C."/>
            <person name="Le Panse S."/>
            <person name="Gachenot M."/>
            <person name="Rodriguez F."/>
            <person name="Garrido J.L."/>
        </authorList>
    </citation>
    <scope>NUCLEOTIDE SEQUENCE [LARGE SCALE GENOMIC DNA]</scope>
    <source>
        <strain evidence="16 17">RCC1774</strain>
    </source>
</reference>
<evidence type="ECO:0000313" key="17">
    <source>
        <dbReference type="Proteomes" id="UP000248857"/>
    </source>
</evidence>
<dbReference type="FunFam" id="3.30.1490.100:FF:000004">
    <property type="entry name" value="DNA polymerase IV"/>
    <property type="match status" value="1"/>
</dbReference>
<dbReference type="Gene3D" id="3.30.70.270">
    <property type="match status" value="1"/>
</dbReference>
<dbReference type="InterPro" id="IPR043128">
    <property type="entry name" value="Rev_trsase/Diguanyl_cyclase"/>
</dbReference>
<dbReference type="PROSITE" id="PS50173">
    <property type="entry name" value="UMUC"/>
    <property type="match status" value="1"/>
</dbReference>
<dbReference type="InterPro" id="IPR017961">
    <property type="entry name" value="DNA_pol_Y-fam_little_finger"/>
</dbReference>
<dbReference type="NCBIfam" id="NF002677">
    <property type="entry name" value="PRK02406.1"/>
    <property type="match status" value="1"/>
</dbReference>
<dbReference type="PANTHER" id="PTHR11076:SF33">
    <property type="entry name" value="DNA POLYMERASE KAPPA"/>
    <property type="match status" value="1"/>
</dbReference>
<dbReference type="Gene3D" id="3.40.1170.60">
    <property type="match status" value="1"/>
</dbReference>
<dbReference type="Pfam" id="PF11798">
    <property type="entry name" value="IMS_HHH"/>
    <property type="match status" value="1"/>
</dbReference>